<evidence type="ECO:0000256" key="3">
    <source>
        <dbReference type="ARBA" id="ARBA00022679"/>
    </source>
</evidence>
<dbReference type="HAMAP" id="MF_00182">
    <property type="entry name" value="Formyl_trans"/>
    <property type="match status" value="1"/>
</dbReference>
<dbReference type="Pfam" id="PF00551">
    <property type="entry name" value="Formyl_trans_N"/>
    <property type="match status" value="1"/>
</dbReference>
<keyword evidence="4 5" id="KW-0648">Protein biosynthesis</keyword>
<protein>
    <recommendedName>
        <fullName evidence="2 5">Methionyl-tRNA formyltransferase</fullName>
        <ecNumber evidence="2 5">2.1.2.9</ecNumber>
    </recommendedName>
</protein>
<comment type="similarity">
    <text evidence="1 5">Belongs to the Fmt family.</text>
</comment>
<dbReference type="InterPro" id="IPR005793">
    <property type="entry name" value="Formyl_trans_C"/>
</dbReference>
<keyword evidence="10" id="KW-1185">Reference proteome</keyword>
<evidence type="ECO:0000256" key="6">
    <source>
        <dbReference type="SAM" id="MobiDB-lite"/>
    </source>
</evidence>
<evidence type="ECO:0000256" key="4">
    <source>
        <dbReference type="ARBA" id="ARBA00022917"/>
    </source>
</evidence>
<dbReference type="Gene3D" id="3.40.50.12230">
    <property type="match status" value="1"/>
</dbReference>
<sequence>MRLVFAGSPEAAVPSLRALAASEHDVVAVLTRDDTPQGRKRVLTPTPVATAADDLGIPVIKTRRITDDATRAVADTGADLGVIVAYGALLREPLLSTPRLGWINLHFSLLPRWRGAAPVQRALIAGDAVTGAAVFQLVPDLDAGDVFASVSKPLKGDETAGHLLDELAITGALLLSRVVDDLAAGRATAVAQEGEVVLAPKLTVDDGLLDLSGPARAALDRFRGVTPEPGAFTLVGGTRLKVLELRLPDDAPDPLPAGSIVLEGRRVLVGTSTTPLELVTVQPSGKKAMPAADWLRGAPDRESLVVDPPASQPDDGARA</sequence>
<feature type="domain" description="Formyl transferase N-terminal" evidence="7">
    <location>
        <begin position="2"/>
        <end position="178"/>
    </location>
</feature>
<evidence type="ECO:0000259" key="8">
    <source>
        <dbReference type="Pfam" id="PF02911"/>
    </source>
</evidence>
<feature type="region of interest" description="Disordered" evidence="6">
    <location>
        <begin position="296"/>
        <end position="319"/>
    </location>
</feature>
<evidence type="ECO:0000256" key="1">
    <source>
        <dbReference type="ARBA" id="ARBA00010699"/>
    </source>
</evidence>
<evidence type="ECO:0000313" key="9">
    <source>
        <dbReference type="EMBL" id="GAA4264752.1"/>
    </source>
</evidence>
<dbReference type="InterPro" id="IPR002376">
    <property type="entry name" value="Formyl_transf_N"/>
</dbReference>
<dbReference type="EMBL" id="BAABAU010000001">
    <property type="protein sequence ID" value="GAA4264752.1"/>
    <property type="molecule type" value="Genomic_DNA"/>
</dbReference>
<comment type="caution">
    <text evidence="9">The sequence shown here is derived from an EMBL/GenBank/DDBJ whole genome shotgun (WGS) entry which is preliminary data.</text>
</comment>
<name>A0ABP8DXM8_9MICO</name>
<dbReference type="InterPro" id="IPR005794">
    <property type="entry name" value="Fmt"/>
</dbReference>
<comment type="function">
    <text evidence="5">Attaches a formyl group to the free amino group of methionyl-tRNA(fMet). The formyl group appears to play a dual role in the initiator identity of N-formylmethionyl-tRNA by promoting its recognition by IF2 and preventing the misappropriation of this tRNA by the elongation apparatus.</text>
</comment>
<gene>
    <name evidence="5 9" type="primary">fmt</name>
    <name evidence="9" type="ORF">GCM10022256_03640</name>
</gene>
<dbReference type="Proteomes" id="UP001501594">
    <property type="component" value="Unassembled WGS sequence"/>
</dbReference>
<dbReference type="InterPro" id="IPR011034">
    <property type="entry name" value="Formyl_transferase-like_C_sf"/>
</dbReference>
<dbReference type="CDD" id="cd08704">
    <property type="entry name" value="Met_tRNA_FMT_C"/>
    <property type="match status" value="1"/>
</dbReference>
<dbReference type="InterPro" id="IPR041711">
    <property type="entry name" value="Met-tRNA-FMT_N"/>
</dbReference>
<keyword evidence="3 5" id="KW-0808">Transferase</keyword>
<evidence type="ECO:0000256" key="5">
    <source>
        <dbReference type="HAMAP-Rule" id="MF_00182"/>
    </source>
</evidence>
<evidence type="ECO:0000259" key="7">
    <source>
        <dbReference type="Pfam" id="PF00551"/>
    </source>
</evidence>
<evidence type="ECO:0000256" key="2">
    <source>
        <dbReference type="ARBA" id="ARBA00012261"/>
    </source>
</evidence>
<accession>A0ABP8DXM8</accession>
<dbReference type="InterPro" id="IPR044135">
    <property type="entry name" value="Met-tRNA-FMT_C"/>
</dbReference>
<evidence type="ECO:0000313" key="10">
    <source>
        <dbReference type="Proteomes" id="UP001501594"/>
    </source>
</evidence>
<reference evidence="10" key="1">
    <citation type="journal article" date="2019" name="Int. J. Syst. Evol. Microbiol.">
        <title>The Global Catalogue of Microorganisms (GCM) 10K type strain sequencing project: providing services to taxonomists for standard genome sequencing and annotation.</title>
        <authorList>
            <consortium name="The Broad Institute Genomics Platform"/>
            <consortium name="The Broad Institute Genome Sequencing Center for Infectious Disease"/>
            <person name="Wu L."/>
            <person name="Ma J."/>
        </authorList>
    </citation>
    <scope>NUCLEOTIDE SEQUENCE [LARGE SCALE GENOMIC DNA]</scope>
    <source>
        <strain evidence="10">JCM 17442</strain>
    </source>
</reference>
<dbReference type="InterPro" id="IPR036477">
    <property type="entry name" value="Formyl_transf_N_sf"/>
</dbReference>
<dbReference type="RefSeq" id="WP_344793331.1">
    <property type="nucleotide sequence ID" value="NZ_BAABAU010000001.1"/>
</dbReference>
<dbReference type="PANTHER" id="PTHR11138:SF5">
    <property type="entry name" value="METHIONYL-TRNA FORMYLTRANSFERASE, MITOCHONDRIAL"/>
    <property type="match status" value="1"/>
</dbReference>
<dbReference type="EC" id="2.1.2.9" evidence="2 5"/>
<dbReference type="PANTHER" id="PTHR11138">
    <property type="entry name" value="METHIONYL-TRNA FORMYLTRANSFERASE"/>
    <property type="match status" value="1"/>
</dbReference>
<feature type="domain" description="Formyl transferase C-terminal" evidence="8">
    <location>
        <begin position="201"/>
        <end position="298"/>
    </location>
</feature>
<organism evidence="9 10">
    <name type="scientific">Frondihabitans peucedani</name>
    <dbReference type="NCBI Taxonomy" id="598626"/>
    <lineage>
        <taxon>Bacteria</taxon>
        <taxon>Bacillati</taxon>
        <taxon>Actinomycetota</taxon>
        <taxon>Actinomycetes</taxon>
        <taxon>Micrococcales</taxon>
        <taxon>Microbacteriaceae</taxon>
        <taxon>Frondihabitans</taxon>
    </lineage>
</organism>
<dbReference type="SUPFAM" id="SSF50486">
    <property type="entry name" value="FMT C-terminal domain-like"/>
    <property type="match status" value="1"/>
</dbReference>
<dbReference type="Pfam" id="PF02911">
    <property type="entry name" value="Formyl_trans_C"/>
    <property type="match status" value="1"/>
</dbReference>
<feature type="binding site" evidence="5">
    <location>
        <begin position="108"/>
        <end position="111"/>
    </location>
    <ligand>
        <name>(6S)-5,6,7,8-tetrahydrofolate</name>
        <dbReference type="ChEBI" id="CHEBI:57453"/>
    </ligand>
</feature>
<dbReference type="SUPFAM" id="SSF53328">
    <property type="entry name" value="Formyltransferase"/>
    <property type="match status" value="1"/>
</dbReference>
<comment type="catalytic activity">
    <reaction evidence="5">
        <text>L-methionyl-tRNA(fMet) + (6R)-10-formyltetrahydrofolate = N-formyl-L-methionyl-tRNA(fMet) + (6S)-5,6,7,8-tetrahydrofolate + H(+)</text>
        <dbReference type="Rhea" id="RHEA:24380"/>
        <dbReference type="Rhea" id="RHEA-COMP:9952"/>
        <dbReference type="Rhea" id="RHEA-COMP:9953"/>
        <dbReference type="ChEBI" id="CHEBI:15378"/>
        <dbReference type="ChEBI" id="CHEBI:57453"/>
        <dbReference type="ChEBI" id="CHEBI:78530"/>
        <dbReference type="ChEBI" id="CHEBI:78844"/>
        <dbReference type="ChEBI" id="CHEBI:195366"/>
        <dbReference type="EC" id="2.1.2.9"/>
    </reaction>
</comment>
<dbReference type="CDD" id="cd08646">
    <property type="entry name" value="FMT_core_Met-tRNA-FMT_N"/>
    <property type="match status" value="1"/>
</dbReference>
<proteinExistence type="inferred from homology"/>